<dbReference type="Gene3D" id="3.40.50.360">
    <property type="match status" value="1"/>
</dbReference>
<dbReference type="InterPro" id="IPR050712">
    <property type="entry name" value="NAD(P)H-dep_reductase"/>
</dbReference>
<name>A0A2W5NH43_RHOSU</name>
<proteinExistence type="predicted"/>
<protein>
    <submittedName>
        <fullName evidence="2">NADPH-dependent FMN reductase</fullName>
    </submittedName>
</protein>
<accession>A0A2W5NH43</accession>
<dbReference type="PANTHER" id="PTHR30543:SF21">
    <property type="entry name" value="NAD(P)H-DEPENDENT FMN REDUCTASE LOT6"/>
    <property type="match status" value="1"/>
</dbReference>
<evidence type="ECO:0000259" key="1">
    <source>
        <dbReference type="Pfam" id="PF03358"/>
    </source>
</evidence>
<dbReference type="PANTHER" id="PTHR30543">
    <property type="entry name" value="CHROMATE REDUCTASE"/>
    <property type="match status" value="1"/>
</dbReference>
<dbReference type="EMBL" id="QFPW01000002">
    <property type="protein sequence ID" value="PZQ51579.1"/>
    <property type="molecule type" value="Genomic_DNA"/>
</dbReference>
<sequence length="180" mass="19586">MHTVSVLVGSLRKDSINRKYAKALERLGADLFAFDYPDLDLPLYNEDLWADPPKGVLALKESIAAAHGVLFVTPEYNRAYTPAIKNAIDWGSRPMGQDSWGGKPTAITGATGGGVGTAVAQNLLRQLVVGRGTVLMGQPEMYYQLTPDAIDAEGNFTSEKTRGLMRGFLESFSRWIAKHG</sequence>
<dbReference type="SUPFAM" id="SSF52218">
    <property type="entry name" value="Flavoproteins"/>
    <property type="match status" value="1"/>
</dbReference>
<evidence type="ECO:0000313" key="2">
    <source>
        <dbReference type="EMBL" id="PZQ51579.1"/>
    </source>
</evidence>
<gene>
    <name evidence="2" type="ORF">DI556_05330</name>
</gene>
<dbReference type="GO" id="GO:0010181">
    <property type="term" value="F:FMN binding"/>
    <property type="evidence" value="ECO:0007669"/>
    <property type="project" value="TreeGrafter"/>
</dbReference>
<dbReference type="Pfam" id="PF03358">
    <property type="entry name" value="FMN_red"/>
    <property type="match status" value="1"/>
</dbReference>
<dbReference type="AlphaFoldDB" id="A0A2W5NH43"/>
<dbReference type="GO" id="GO:0016491">
    <property type="term" value="F:oxidoreductase activity"/>
    <property type="evidence" value="ECO:0007669"/>
    <property type="project" value="InterPro"/>
</dbReference>
<dbReference type="Proteomes" id="UP000249185">
    <property type="component" value="Unassembled WGS sequence"/>
</dbReference>
<reference evidence="2 3" key="1">
    <citation type="submission" date="2017-08" db="EMBL/GenBank/DDBJ databases">
        <title>Infants hospitalized years apart are colonized by the same room-sourced microbial strains.</title>
        <authorList>
            <person name="Brooks B."/>
            <person name="Olm M.R."/>
            <person name="Firek B.A."/>
            <person name="Baker R."/>
            <person name="Thomas B.C."/>
            <person name="Morowitz M.J."/>
            <person name="Banfield J.F."/>
        </authorList>
    </citation>
    <scope>NUCLEOTIDE SEQUENCE [LARGE SCALE GENOMIC DNA]</scope>
    <source>
        <strain evidence="2">S2_005_002_R2_34</strain>
    </source>
</reference>
<dbReference type="InterPro" id="IPR005025">
    <property type="entry name" value="FMN_Rdtase-like_dom"/>
</dbReference>
<dbReference type="GO" id="GO:0005829">
    <property type="term" value="C:cytosol"/>
    <property type="evidence" value="ECO:0007669"/>
    <property type="project" value="TreeGrafter"/>
</dbReference>
<dbReference type="InterPro" id="IPR029039">
    <property type="entry name" value="Flavoprotein-like_sf"/>
</dbReference>
<evidence type="ECO:0000313" key="3">
    <source>
        <dbReference type="Proteomes" id="UP000249185"/>
    </source>
</evidence>
<comment type="caution">
    <text evidence="2">The sequence shown here is derived from an EMBL/GenBank/DDBJ whole genome shotgun (WGS) entry which is preliminary data.</text>
</comment>
<feature type="domain" description="NADPH-dependent FMN reductase-like" evidence="1">
    <location>
        <begin position="4"/>
        <end position="140"/>
    </location>
</feature>
<organism evidence="2 3">
    <name type="scientific">Rhodovulum sulfidophilum</name>
    <name type="common">Rhodobacter sulfidophilus</name>
    <dbReference type="NCBI Taxonomy" id="35806"/>
    <lineage>
        <taxon>Bacteria</taxon>
        <taxon>Pseudomonadati</taxon>
        <taxon>Pseudomonadota</taxon>
        <taxon>Alphaproteobacteria</taxon>
        <taxon>Rhodobacterales</taxon>
        <taxon>Paracoccaceae</taxon>
        <taxon>Rhodovulum</taxon>
    </lineage>
</organism>